<feature type="compositionally biased region" description="Low complexity" evidence="1">
    <location>
        <begin position="90"/>
        <end position="103"/>
    </location>
</feature>
<evidence type="ECO:0000313" key="3">
    <source>
        <dbReference type="EMBL" id="GII57835.1"/>
    </source>
</evidence>
<name>A0A8J3V875_9ACTN</name>
<evidence type="ECO:0000256" key="1">
    <source>
        <dbReference type="SAM" id="MobiDB-lite"/>
    </source>
</evidence>
<keyword evidence="2" id="KW-1133">Transmembrane helix</keyword>
<sequence length="322" mass="33766">MKTHPTDDLVRKMTPVRDESLAGFGDRPAARSLLDDVTALPVSHEAPRLRRRVLLTGLPLASAAAVAAVVVAMSVGGPSADVPDATGPRPTSSPDGPAASASPTQLKPGKVQLAALSFSTQGKYLVVKVKDPLADPARYKEQFAEHGMDISLTLVPASPSVVGTVVFSELPDTVKMLPAKGKCFSGGGACPVGVKIPLDFHGSGGIVFGRQARPGETYESTNSAFAPGEILHCVDIRGRTVDQALAVLKGRKVTVGSWHYEEKRADGTYGVTGARGKIPGSWYVSGADPYAPGQIMLWVQQNPPVAGESEAYYQSLTQGCHN</sequence>
<feature type="transmembrane region" description="Helical" evidence="2">
    <location>
        <begin position="53"/>
        <end position="75"/>
    </location>
</feature>
<keyword evidence="2" id="KW-0472">Membrane</keyword>
<dbReference type="Proteomes" id="UP000605992">
    <property type="component" value="Unassembled WGS sequence"/>
</dbReference>
<dbReference type="EMBL" id="BOOR01000056">
    <property type="protein sequence ID" value="GII57835.1"/>
    <property type="molecule type" value="Genomic_DNA"/>
</dbReference>
<comment type="caution">
    <text evidence="3">The sequence shown here is derived from an EMBL/GenBank/DDBJ whole genome shotgun (WGS) entry which is preliminary data.</text>
</comment>
<organism evidence="3 4">
    <name type="scientific">Planotetraspora thailandica</name>
    <dbReference type="NCBI Taxonomy" id="487172"/>
    <lineage>
        <taxon>Bacteria</taxon>
        <taxon>Bacillati</taxon>
        <taxon>Actinomycetota</taxon>
        <taxon>Actinomycetes</taxon>
        <taxon>Streptosporangiales</taxon>
        <taxon>Streptosporangiaceae</taxon>
        <taxon>Planotetraspora</taxon>
    </lineage>
</organism>
<accession>A0A8J3V875</accession>
<dbReference type="RefSeq" id="WP_203947951.1">
    <property type="nucleotide sequence ID" value="NZ_BOOR01000056.1"/>
</dbReference>
<evidence type="ECO:0000256" key="2">
    <source>
        <dbReference type="SAM" id="Phobius"/>
    </source>
</evidence>
<reference evidence="3" key="1">
    <citation type="submission" date="2021-01" db="EMBL/GenBank/DDBJ databases">
        <title>Whole genome shotgun sequence of Planotetraspora thailandica NBRC 104271.</title>
        <authorList>
            <person name="Komaki H."/>
            <person name="Tamura T."/>
        </authorList>
    </citation>
    <scope>NUCLEOTIDE SEQUENCE</scope>
    <source>
        <strain evidence="3">NBRC 104271</strain>
    </source>
</reference>
<keyword evidence="4" id="KW-1185">Reference proteome</keyword>
<feature type="region of interest" description="Disordered" evidence="1">
    <location>
        <begin position="79"/>
        <end position="106"/>
    </location>
</feature>
<proteinExistence type="predicted"/>
<keyword evidence="2" id="KW-0812">Transmembrane</keyword>
<evidence type="ECO:0000313" key="4">
    <source>
        <dbReference type="Proteomes" id="UP000605992"/>
    </source>
</evidence>
<gene>
    <name evidence="3" type="ORF">Pth03_62240</name>
</gene>
<protein>
    <submittedName>
        <fullName evidence="3">Uncharacterized protein</fullName>
    </submittedName>
</protein>
<dbReference type="AlphaFoldDB" id="A0A8J3V875"/>